<organism evidence="1 2">
    <name type="scientific">Vicia faba</name>
    <name type="common">Broad bean</name>
    <name type="synonym">Faba vulgaris</name>
    <dbReference type="NCBI Taxonomy" id="3906"/>
    <lineage>
        <taxon>Eukaryota</taxon>
        <taxon>Viridiplantae</taxon>
        <taxon>Streptophyta</taxon>
        <taxon>Embryophyta</taxon>
        <taxon>Tracheophyta</taxon>
        <taxon>Spermatophyta</taxon>
        <taxon>Magnoliopsida</taxon>
        <taxon>eudicotyledons</taxon>
        <taxon>Gunneridae</taxon>
        <taxon>Pentapetalae</taxon>
        <taxon>rosids</taxon>
        <taxon>fabids</taxon>
        <taxon>Fabales</taxon>
        <taxon>Fabaceae</taxon>
        <taxon>Papilionoideae</taxon>
        <taxon>50 kb inversion clade</taxon>
        <taxon>NPAAA clade</taxon>
        <taxon>Hologalegina</taxon>
        <taxon>IRL clade</taxon>
        <taxon>Fabeae</taxon>
        <taxon>Vicia</taxon>
    </lineage>
</organism>
<protein>
    <submittedName>
        <fullName evidence="1">Uncharacterized protein</fullName>
    </submittedName>
</protein>
<name>A0AAV0YHI6_VICFA</name>
<sequence length="121" mass="13551">MLLLLNRNSWCCDCPGVLASKGGCWRLLSESQSLRNRGSLEWVMNLSSLLADCGRGRMSYGQTVGGSRSDYFCRLFGIRMLHIQATIDVAGGASMQVDRRFLPSYFCFFLCLILNLSCCLF</sequence>
<dbReference type="AlphaFoldDB" id="A0AAV0YHI6"/>
<keyword evidence="2" id="KW-1185">Reference proteome</keyword>
<proteinExistence type="predicted"/>
<comment type="caution">
    <text evidence="1">The sequence shown here is derived from an EMBL/GenBank/DDBJ whole genome shotgun (WGS) entry which is preliminary data.</text>
</comment>
<accession>A0AAV0YHI6</accession>
<gene>
    <name evidence="1" type="ORF">VFH_U099720</name>
</gene>
<dbReference type="Proteomes" id="UP001157006">
    <property type="component" value="Unassembled WGS sequence"/>
</dbReference>
<evidence type="ECO:0000313" key="2">
    <source>
        <dbReference type="Proteomes" id="UP001157006"/>
    </source>
</evidence>
<dbReference type="EMBL" id="CATIWC010002595">
    <property type="protein sequence ID" value="CAI8584917.1"/>
    <property type="molecule type" value="Genomic_DNA"/>
</dbReference>
<reference evidence="1 2" key="1">
    <citation type="submission" date="2023-01" db="EMBL/GenBank/DDBJ databases">
        <authorList>
            <person name="Kreplak J."/>
        </authorList>
    </citation>
    <scope>NUCLEOTIDE SEQUENCE [LARGE SCALE GENOMIC DNA]</scope>
</reference>
<evidence type="ECO:0000313" key="1">
    <source>
        <dbReference type="EMBL" id="CAI8584917.1"/>
    </source>
</evidence>